<dbReference type="InterPro" id="IPR042206">
    <property type="entry name" value="CRISPR-assoc_Cas1_C"/>
</dbReference>
<dbReference type="CDD" id="cd09634">
    <property type="entry name" value="Cas1_I-II-III"/>
    <property type="match status" value="1"/>
</dbReference>
<comment type="subunit">
    <text evidence="9">Homodimer, forms a heterotetramer with a Cas2 homodimer.</text>
</comment>
<dbReference type="InterPro" id="IPR002729">
    <property type="entry name" value="CRISPR-assoc_Cas1"/>
</dbReference>
<dbReference type="Pfam" id="PF01867">
    <property type="entry name" value="Cas_Cas1"/>
    <property type="match status" value="1"/>
</dbReference>
<evidence type="ECO:0000256" key="6">
    <source>
        <dbReference type="ARBA" id="ARBA00023118"/>
    </source>
</evidence>
<dbReference type="PANTHER" id="PTHR34353">
    <property type="entry name" value="CRISPR-ASSOCIATED ENDONUCLEASE CAS1 1"/>
    <property type="match status" value="1"/>
</dbReference>
<dbReference type="PANTHER" id="PTHR34353:SF2">
    <property type="entry name" value="CRISPR-ASSOCIATED ENDONUCLEASE CAS1 1"/>
    <property type="match status" value="1"/>
</dbReference>
<evidence type="ECO:0000256" key="2">
    <source>
        <dbReference type="ARBA" id="ARBA00022723"/>
    </source>
</evidence>
<dbReference type="AlphaFoldDB" id="A0A2T9X519"/>
<feature type="binding site" evidence="9">
    <location>
        <position position="199"/>
    </location>
    <ligand>
        <name>Mn(2+)</name>
        <dbReference type="ChEBI" id="CHEBI:29035"/>
    </ligand>
</feature>
<evidence type="ECO:0000313" key="11">
    <source>
        <dbReference type="Proteomes" id="UP000245638"/>
    </source>
</evidence>
<comment type="similarity">
    <text evidence="9">Belongs to the CRISPR-associated endonuclease Cas1 family.</text>
</comment>
<feature type="binding site" evidence="9">
    <location>
        <position position="135"/>
    </location>
    <ligand>
        <name>Mn(2+)</name>
        <dbReference type="ChEBI" id="CHEBI:29035"/>
    </ligand>
</feature>
<keyword evidence="7 9" id="KW-0238">DNA-binding</keyword>
<protein>
    <recommendedName>
        <fullName evidence="9">CRISPR-associated endonuclease Cas1</fullName>
        <ecNumber evidence="9">3.1.-.-</ecNumber>
    </recommendedName>
</protein>
<dbReference type="GO" id="GO:0046872">
    <property type="term" value="F:metal ion binding"/>
    <property type="evidence" value="ECO:0007669"/>
    <property type="project" value="UniProtKB-UniRule"/>
</dbReference>
<evidence type="ECO:0000256" key="1">
    <source>
        <dbReference type="ARBA" id="ARBA00022722"/>
    </source>
</evidence>
<keyword evidence="2 9" id="KW-0479">Metal-binding</keyword>
<keyword evidence="3 9" id="KW-0255">Endonuclease</keyword>
<evidence type="ECO:0000313" key="10">
    <source>
        <dbReference type="EMBL" id="PVU75151.1"/>
    </source>
</evidence>
<name>A0A2T9X519_9CREN</name>
<keyword evidence="6 9" id="KW-0051">Antiviral defense</keyword>
<evidence type="ECO:0000256" key="8">
    <source>
        <dbReference type="ARBA" id="ARBA00023211"/>
    </source>
</evidence>
<comment type="caution">
    <text evidence="10">The sequence shown here is derived from an EMBL/GenBank/DDBJ whole genome shotgun (WGS) entry which is preliminary data.</text>
</comment>
<gene>
    <name evidence="9 10" type="primary">cas1</name>
    <name evidence="10" type="ORF">DDW13_05405</name>
</gene>
<dbReference type="NCBIfam" id="TIGR00287">
    <property type="entry name" value="cas1"/>
    <property type="match status" value="1"/>
</dbReference>
<comment type="function">
    <text evidence="9">CRISPR (clustered regularly interspaced short palindromic repeat), is an adaptive immune system that provides protection against mobile genetic elements (viruses, transposable elements and conjugative plasmids). CRISPR clusters contain spacers, sequences complementary to antecedent mobile elements, and target invading nucleic acids. CRISPR clusters are transcribed and processed into CRISPR RNA (crRNA). Acts as a dsDNA endonuclease. Involved in the integration of spacer DNA into the CRISPR cassette.</text>
</comment>
<evidence type="ECO:0000256" key="7">
    <source>
        <dbReference type="ARBA" id="ARBA00023125"/>
    </source>
</evidence>
<dbReference type="HAMAP" id="MF_01470">
    <property type="entry name" value="Cas1"/>
    <property type="match status" value="1"/>
</dbReference>
<dbReference type="Gene3D" id="1.20.120.920">
    <property type="entry name" value="CRISPR-associated endonuclease Cas1, C-terminal domain"/>
    <property type="match status" value="1"/>
</dbReference>
<sequence>MILVLTNPIKIDRKSRSELIVSFKDYTRNYNLRDITGVVILGSSTLIPSGVVSLLSSMNIPLIISNKLGVAISSPTLVVMLSEVREKQYKLTDEEKSEIARNFILARFNGLSNLLKYYKQDPPQLVDNNDLLVWEAINSRAFWDKIFSLFPKEVRDIGRKPRHSDPFNKSLSLAYALLYAICTRALLSFGFDPTYGFMHKSRYSTALSFDFSEMFKPIAIHAVIRAYKKGLSLDKEGELSKDSVNKVSREFFDLISKKQNNESIYKAVYNRALKLSQYLRKKDKSIKYTFTYDPRKLS</sequence>
<evidence type="ECO:0000256" key="3">
    <source>
        <dbReference type="ARBA" id="ARBA00022759"/>
    </source>
</evidence>
<dbReference type="GO" id="GO:0016787">
    <property type="term" value="F:hydrolase activity"/>
    <property type="evidence" value="ECO:0007669"/>
    <property type="project" value="UniProtKB-KW"/>
</dbReference>
<dbReference type="GO" id="GO:0043571">
    <property type="term" value="P:maintenance of CRISPR repeat elements"/>
    <property type="evidence" value="ECO:0007669"/>
    <property type="project" value="UniProtKB-UniRule"/>
</dbReference>
<accession>A0A2T9X519</accession>
<dbReference type="EMBL" id="QEFD01000157">
    <property type="protein sequence ID" value="PVU75151.1"/>
    <property type="molecule type" value="Genomic_DNA"/>
</dbReference>
<dbReference type="GO" id="GO:0051607">
    <property type="term" value="P:defense response to virus"/>
    <property type="evidence" value="ECO:0007669"/>
    <property type="project" value="UniProtKB-UniRule"/>
</dbReference>
<keyword evidence="8 9" id="KW-0464">Manganese</keyword>
<evidence type="ECO:0000256" key="4">
    <source>
        <dbReference type="ARBA" id="ARBA00022801"/>
    </source>
</evidence>
<dbReference type="GO" id="GO:0004519">
    <property type="term" value="F:endonuclease activity"/>
    <property type="evidence" value="ECO:0007669"/>
    <property type="project" value="UniProtKB-UniRule"/>
</dbReference>
<feature type="binding site" evidence="9">
    <location>
        <position position="213"/>
    </location>
    <ligand>
        <name>Mn(2+)</name>
        <dbReference type="ChEBI" id="CHEBI:29035"/>
    </ligand>
</feature>
<evidence type="ECO:0000256" key="5">
    <source>
        <dbReference type="ARBA" id="ARBA00022842"/>
    </source>
</evidence>
<keyword evidence="1 9" id="KW-0540">Nuclease</keyword>
<reference evidence="10 11" key="1">
    <citation type="journal article" date="2015" name="Appl. Environ. Microbiol.">
        <title>Nanoarchaeota, Their Sulfolobales Host, and Nanoarchaeota Virus Distribution across Yellowstone National Park Hot Springs.</title>
        <authorList>
            <person name="Munson-McGee J.H."/>
            <person name="Field E.K."/>
            <person name="Bateson M."/>
            <person name="Rooney C."/>
            <person name="Stepanauskas R."/>
            <person name="Young M.J."/>
        </authorList>
    </citation>
    <scope>NUCLEOTIDE SEQUENCE [LARGE SCALE GENOMIC DNA]</scope>
    <source>
        <strain evidence="10">SCGC AC-742_N10</strain>
    </source>
</reference>
<organism evidence="10 11">
    <name type="scientific">Acidianus hospitalis</name>
    <dbReference type="NCBI Taxonomy" id="563177"/>
    <lineage>
        <taxon>Archaea</taxon>
        <taxon>Thermoproteota</taxon>
        <taxon>Thermoprotei</taxon>
        <taxon>Sulfolobales</taxon>
        <taxon>Sulfolobaceae</taxon>
        <taxon>Acidianus</taxon>
    </lineage>
</organism>
<comment type="cofactor">
    <cofactor evidence="9">
        <name>Mg(2+)</name>
        <dbReference type="ChEBI" id="CHEBI:18420"/>
    </cofactor>
    <cofactor evidence="9">
        <name>Mn(2+)</name>
        <dbReference type="ChEBI" id="CHEBI:29035"/>
    </cofactor>
</comment>
<dbReference type="Proteomes" id="UP000245638">
    <property type="component" value="Unassembled WGS sequence"/>
</dbReference>
<dbReference type="InterPro" id="IPR050646">
    <property type="entry name" value="Cas1"/>
</dbReference>
<keyword evidence="4 9" id="KW-0378">Hydrolase</keyword>
<keyword evidence="5 9" id="KW-0460">Magnesium</keyword>
<dbReference type="EC" id="3.1.-.-" evidence="9"/>
<evidence type="ECO:0000256" key="9">
    <source>
        <dbReference type="HAMAP-Rule" id="MF_01470"/>
    </source>
</evidence>
<dbReference type="GO" id="GO:0003677">
    <property type="term" value="F:DNA binding"/>
    <property type="evidence" value="ECO:0007669"/>
    <property type="project" value="UniProtKB-KW"/>
</dbReference>
<proteinExistence type="inferred from homology"/>